<dbReference type="InterPro" id="IPR050700">
    <property type="entry name" value="YIM1/Zinc_Alcohol_DH_Fams"/>
</dbReference>
<dbReference type="GO" id="GO:0016491">
    <property type="term" value="F:oxidoreductase activity"/>
    <property type="evidence" value="ECO:0007669"/>
    <property type="project" value="UniProtKB-KW"/>
</dbReference>
<gene>
    <name evidence="3" type="ORF">A8C75_13815</name>
</gene>
<dbReference type="KEGG" id="mars:A8C75_13815"/>
<keyword evidence="4" id="KW-1185">Reference proteome</keyword>
<proteinExistence type="predicted"/>
<dbReference type="OrthoDB" id="9785812at2"/>
<organism evidence="3 4">
    <name type="scientific">Marinobacterium aestuarii</name>
    <dbReference type="NCBI Taxonomy" id="1821621"/>
    <lineage>
        <taxon>Bacteria</taxon>
        <taxon>Pseudomonadati</taxon>
        <taxon>Pseudomonadota</taxon>
        <taxon>Gammaproteobacteria</taxon>
        <taxon>Oceanospirillales</taxon>
        <taxon>Oceanospirillaceae</taxon>
        <taxon>Marinobacterium</taxon>
    </lineage>
</organism>
<reference evidence="3 4" key="2">
    <citation type="journal article" date="2018" name="Int. J. Syst. Evol. Microbiol.">
        <title>Marinobacterium aestuarii sp. nov., a benzene-degrading marine bacterium isolated from estuary sediment.</title>
        <authorList>
            <person name="Bae S.S."/>
            <person name="Jung J."/>
            <person name="Chung D."/>
            <person name="Baek K."/>
        </authorList>
    </citation>
    <scope>NUCLEOTIDE SEQUENCE [LARGE SCALE GENOMIC DNA]</scope>
    <source>
        <strain evidence="3 4">ST58-10</strain>
    </source>
</reference>
<accession>A0A1A9F0L6</accession>
<dbReference type="Pfam" id="PF08240">
    <property type="entry name" value="ADH_N"/>
    <property type="match status" value="1"/>
</dbReference>
<evidence type="ECO:0000313" key="4">
    <source>
        <dbReference type="Proteomes" id="UP000078070"/>
    </source>
</evidence>
<dbReference type="InterPro" id="IPR011032">
    <property type="entry name" value="GroES-like_sf"/>
</dbReference>
<dbReference type="InterPro" id="IPR036291">
    <property type="entry name" value="NAD(P)-bd_dom_sf"/>
</dbReference>
<dbReference type="Pfam" id="PF13602">
    <property type="entry name" value="ADH_zinc_N_2"/>
    <property type="match status" value="1"/>
</dbReference>
<reference evidence="4" key="1">
    <citation type="submission" date="2016-05" db="EMBL/GenBank/DDBJ databases">
        <authorList>
            <person name="Baek K."/>
            <person name="Yang S.-J."/>
        </authorList>
    </citation>
    <scope>NUCLEOTIDE SEQUENCE [LARGE SCALE GENOMIC DNA]</scope>
    <source>
        <strain evidence="4">ST58-10</strain>
    </source>
</reference>
<dbReference type="SUPFAM" id="SSF50129">
    <property type="entry name" value="GroES-like"/>
    <property type="match status" value="1"/>
</dbReference>
<keyword evidence="1" id="KW-0560">Oxidoreductase</keyword>
<name>A0A1A9F0L6_9GAMM</name>
<dbReference type="PANTHER" id="PTHR11695:SF294">
    <property type="entry name" value="RETICULON-4-INTERACTING PROTEIN 1, MITOCHONDRIAL"/>
    <property type="match status" value="1"/>
</dbReference>
<dbReference type="PROSITE" id="PS01162">
    <property type="entry name" value="QOR_ZETA_CRYSTAL"/>
    <property type="match status" value="1"/>
</dbReference>
<dbReference type="STRING" id="1821621.A8C75_13815"/>
<dbReference type="Gene3D" id="3.90.180.10">
    <property type="entry name" value="Medium-chain alcohol dehydrogenases, catalytic domain"/>
    <property type="match status" value="1"/>
</dbReference>
<evidence type="ECO:0000313" key="3">
    <source>
        <dbReference type="EMBL" id="ANG63441.1"/>
    </source>
</evidence>
<sequence length="316" mass="33720">MKAAYINAYGNVEQLIVGTLPKPEIAPDQVLISVIAAGVNPVDFHVRNGMFRDSGMHSLPLVPGWDAAGLVAAVGAQVSHLKVGDAVFVHSPIGQQGAYADYLAVDAQFVAPKPDSLSFVQSAAVPLAALTAWQGLLHDGQLKAGQRLLIHNAAGGVGSFAVQIARHVGARVMACASARNRDYVLALGADEYIDYQQAPFEDQVDAVDLVFAATGGNDILPRSLQVIKPGGRLVSTFDDMPQAHALECQVEFTRMWVKPDSKSLSLIAELIDQHRIRVPIDSVYPLEHAHQAMQRSESGRAVGKIVLNLNPSISGL</sequence>
<protein>
    <submittedName>
        <fullName evidence="3">Zn-dependent oxidoreductase</fullName>
    </submittedName>
</protein>
<dbReference type="RefSeq" id="WP_067383433.1">
    <property type="nucleotide sequence ID" value="NZ_CP015839.1"/>
</dbReference>
<dbReference type="InterPro" id="IPR013154">
    <property type="entry name" value="ADH-like_N"/>
</dbReference>
<dbReference type="SUPFAM" id="SSF51735">
    <property type="entry name" value="NAD(P)-binding Rossmann-fold domains"/>
    <property type="match status" value="1"/>
</dbReference>
<dbReference type="Proteomes" id="UP000078070">
    <property type="component" value="Chromosome"/>
</dbReference>
<dbReference type="CDD" id="cd05289">
    <property type="entry name" value="MDR_like_2"/>
    <property type="match status" value="1"/>
</dbReference>
<dbReference type="Gene3D" id="3.40.50.720">
    <property type="entry name" value="NAD(P)-binding Rossmann-like Domain"/>
    <property type="match status" value="1"/>
</dbReference>
<dbReference type="GO" id="GO:0008270">
    <property type="term" value="F:zinc ion binding"/>
    <property type="evidence" value="ECO:0007669"/>
    <property type="project" value="InterPro"/>
</dbReference>
<dbReference type="PANTHER" id="PTHR11695">
    <property type="entry name" value="ALCOHOL DEHYDROGENASE RELATED"/>
    <property type="match status" value="1"/>
</dbReference>
<dbReference type="InterPro" id="IPR020843">
    <property type="entry name" value="ER"/>
</dbReference>
<dbReference type="AlphaFoldDB" id="A0A1A9F0L6"/>
<dbReference type="SMART" id="SM00829">
    <property type="entry name" value="PKS_ER"/>
    <property type="match status" value="1"/>
</dbReference>
<evidence type="ECO:0000259" key="2">
    <source>
        <dbReference type="SMART" id="SM00829"/>
    </source>
</evidence>
<feature type="domain" description="Enoyl reductase (ER)" evidence="2">
    <location>
        <begin position="10"/>
        <end position="307"/>
    </location>
</feature>
<dbReference type="EMBL" id="CP015839">
    <property type="protein sequence ID" value="ANG63441.1"/>
    <property type="molecule type" value="Genomic_DNA"/>
</dbReference>
<evidence type="ECO:0000256" key="1">
    <source>
        <dbReference type="ARBA" id="ARBA00023002"/>
    </source>
</evidence>
<dbReference type="InterPro" id="IPR002364">
    <property type="entry name" value="Quin_OxRdtase/zeta-crystal_CS"/>
</dbReference>